<sequence>MPGLGTGRLNLLGCRKT</sequence>
<comment type="caution">
    <text evidence="1">The sequence shown here is derived from an EMBL/GenBank/DDBJ whole genome shotgun (WGS) entry which is preliminary data.</text>
</comment>
<reference evidence="1 2" key="1">
    <citation type="submission" date="2018-10" db="EMBL/GenBank/DDBJ databases">
        <authorList>
            <person name="Ekblom R."/>
            <person name="Jareborg N."/>
        </authorList>
    </citation>
    <scope>NUCLEOTIDE SEQUENCE [LARGE SCALE GENOMIC DNA]</scope>
    <source>
        <tissue evidence="1">Muscle</tissue>
    </source>
</reference>
<dbReference type="AlphaFoldDB" id="A0A9X9LR32"/>
<keyword evidence="2" id="KW-1185">Reference proteome</keyword>
<proteinExistence type="predicted"/>
<gene>
    <name evidence="1" type="ORF">BN2614_LOCUS1</name>
</gene>
<organism evidence="1 2">
    <name type="scientific">Gulo gulo</name>
    <name type="common">Wolverine</name>
    <name type="synonym">Gluton</name>
    <dbReference type="NCBI Taxonomy" id="48420"/>
    <lineage>
        <taxon>Eukaryota</taxon>
        <taxon>Metazoa</taxon>
        <taxon>Chordata</taxon>
        <taxon>Craniata</taxon>
        <taxon>Vertebrata</taxon>
        <taxon>Euteleostomi</taxon>
        <taxon>Mammalia</taxon>
        <taxon>Eutheria</taxon>
        <taxon>Laurasiatheria</taxon>
        <taxon>Carnivora</taxon>
        <taxon>Caniformia</taxon>
        <taxon>Musteloidea</taxon>
        <taxon>Mustelidae</taxon>
        <taxon>Guloninae</taxon>
        <taxon>Gulo</taxon>
    </lineage>
</organism>
<protein>
    <submittedName>
        <fullName evidence="1">Uncharacterized protein</fullName>
    </submittedName>
</protein>
<dbReference type="Proteomes" id="UP000269945">
    <property type="component" value="Unassembled WGS sequence"/>
</dbReference>
<accession>A0A9X9LR32</accession>
<evidence type="ECO:0000313" key="2">
    <source>
        <dbReference type="Proteomes" id="UP000269945"/>
    </source>
</evidence>
<dbReference type="EMBL" id="CYRY02012007">
    <property type="protein sequence ID" value="VCW79438.1"/>
    <property type="molecule type" value="Genomic_DNA"/>
</dbReference>
<name>A0A9X9LR32_GULGU</name>
<evidence type="ECO:0000313" key="1">
    <source>
        <dbReference type="EMBL" id="VCW79438.1"/>
    </source>
</evidence>